<name>A0A0N1NZH1_9EURO</name>
<dbReference type="RefSeq" id="XP_017998586.1">
    <property type="nucleotide sequence ID" value="XM_018144395.1"/>
</dbReference>
<organism evidence="3 4">
    <name type="scientific">Cyphellophora attinorum</name>
    <dbReference type="NCBI Taxonomy" id="1664694"/>
    <lineage>
        <taxon>Eukaryota</taxon>
        <taxon>Fungi</taxon>
        <taxon>Dikarya</taxon>
        <taxon>Ascomycota</taxon>
        <taxon>Pezizomycotina</taxon>
        <taxon>Eurotiomycetes</taxon>
        <taxon>Chaetothyriomycetidae</taxon>
        <taxon>Chaetothyriales</taxon>
        <taxon>Cyphellophoraceae</taxon>
        <taxon>Cyphellophora</taxon>
    </lineage>
</organism>
<keyword evidence="2" id="KW-0732">Signal</keyword>
<feature type="signal peptide" evidence="2">
    <location>
        <begin position="1"/>
        <end position="28"/>
    </location>
</feature>
<evidence type="ECO:0000313" key="3">
    <source>
        <dbReference type="EMBL" id="KPI38623.1"/>
    </source>
</evidence>
<feature type="compositionally biased region" description="Gly residues" evidence="1">
    <location>
        <begin position="205"/>
        <end position="218"/>
    </location>
</feature>
<evidence type="ECO:0000256" key="2">
    <source>
        <dbReference type="SAM" id="SignalP"/>
    </source>
</evidence>
<keyword evidence="4" id="KW-1185">Reference proteome</keyword>
<protein>
    <submittedName>
        <fullName evidence="3">Uncharacterized protein</fullName>
    </submittedName>
</protein>
<dbReference type="EMBL" id="LFJN01000018">
    <property type="protein sequence ID" value="KPI38623.1"/>
    <property type="molecule type" value="Genomic_DNA"/>
</dbReference>
<dbReference type="Proteomes" id="UP000038010">
    <property type="component" value="Unassembled WGS sequence"/>
</dbReference>
<evidence type="ECO:0000256" key="1">
    <source>
        <dbReference type="SAM" id="MobiDB-lite"/>
    </source>
</evidence>
<gene>
    <name evidence="3" type="ORF">AB675_4267</name>
</gene>
<accession>A0A0N1NZH1</accession>
<proteinExistence type="predicted"/>
<feature type="compositionally biased region" description="Low complexity" evidence="1">
    <location>
        <begin position="106"/>
        <end position="188"/>
    </location>
</feature>
<sequence length="248" mass="24678">MPSSKVRRRTLSPAFQLALLFTFDLSYATNLQLTSVQPISGFSRTCFNAYSQVLPDCSFDDLLSSVGGKNGGCSVSCVSDLTGAQSDMFLGSVVQFLCGDIGANPPAAGSQSSSPPSAAPSSIATPTTTMSTAAPVSSDTTSATQTVTETASSTSSASQSVSSSATETQASQTSPTQSASATASQAASGNAPDRGEDGTTTNFNGAGGGSPFDGGPGDFDGAAAAVQPSEGASMSLVLAFATMLLLLR</sequence>
<feature type="chain" id="PRO_5005879470" evidence="2">
    <location>
        <begin position="29"/>
        <end position="248"/>
    </location>
</feature>
<dbReference type="OrthoDB" id="5427833at2759"/>
<evidence type="ECO:0000313" key="4">
    <source>
        <dbReference type="Proteomes" id="UP000038010"/>
    </source>
</evidence>
<dbReference type="VEuPathDB" id="FungiDB:AB675_4267"/>
<reference evidence="3 4" key="1">
    <citation type="submission" date="2015-06" db="EMBL/GenBank/DDBJ databases">
        <title>Draft genome of the ant-associated black yeast Phialophora attae CBS 131958.</title>
        <authorList>
            <person name="Moreno L.F."/>
            <person name="Stielow B.J."/>
            <person name="de Hoog S."/>
            <person name="Vicente V.A."/>
            <person name="Weiss V.A."/>
            <person name="de Vries M."/>
            <person name="Cruz L.M."/>
            <person name="Souza E.M."/>
        </authorList>
    </citation>
    <scope>NUCLEOTIDE SEQUENCE [LARGE SCALE GENOMIC DNA]</scope>
    <source>
        <strain evidence="3 4">CBS 131958</strain>
    </source>
</reference>
<feature type="region of interest" description="Disordered" evidence="1">
    <location>
        <begin position="106"/>
        <end position="224"/>
    </location>
</feature>
<comment type="caution">
    <text evidence="3">The sequence shown here is derived from an EMBL/GenBank/DDBJ whole genome shotgun (WGS) entry which is preliminary data.</text>
</comment>
<dbReference type="AlphaFoldDB" id="A0A0N1NZH1"/>
<dbReference type="GeneID" id="28736275"/>